<dbReference type="Proteomes" id="UP000002171">
    <property type="component" value="Unassembled WGS sequence"/>
</dbReference>
<dbReference type="RefSeq" id="WP_007019613.1">
    <property type="nucleotide sequence ID" value="NZ_CH724125.1"/>
</dbReference>
<keyword evidence="3" id="KW-1185">Reference proteome</keyword>
<dbReference type="PANTHER" id="PTHR42743:SF2">
    <property type="entry name" value="AMINODEOXYCHORISMATE LYASE"/>
    <property type="match status" value="1"/>
</dbReference>
<evidence type="ECO:0000313" key="2">
    <source>
        <dbReference type="EMBL" id="EAR59454.1"/>
    </source>
</evidence>
<evidence type="ECO:0000313" key="3">
    <source>
        <dbReference type="Proteomes" id="UP000002171"/>
    </source>
</evidence>
<evidence type="ECO:0000256" key="1">
    <source>
        <dbReference type="ARBA" id="ARBA00009320"/>
    </source>
</evidence>
<name>A0A7U8C2V4_NEPCE</name>
<gene>
    <name evidence="2" type="ORF">MED92_09713</name>
</gene>
<dbReference type="InterPro" id="IPR036038">
    <property type="entry name" value="Aminotransferase-like"/>
</dbReference>
<dbReference type="GO" id="GO:0005829">
    <property type="term" value="C:cytosol"/>
    <property type="evidence" value="ECO:0007669"/>
    <property type="project" value="TreeGrafter"/>
</dbReference>
<comment type="similarity">
    <text evidence="1">Belongs to the class-IV pyridoxal-phosphate-dependent aminotransferase family.</text>
</comment>
<proteinExistence type="inferred from homology"/>
<dbReference type="InterPro" id="IPR043132">
    <property type="entry name" value="BCAT-like_C"/>
</dbReference>
<dbReference type="PANTHER" id="PTHR42743">
    <property type="entry name" value="AMINO-ACID AMINOTRANSFERASE"/>
    <property type="match status" value="1"/>
</dbReference>
<dbReference type="EMBL" id="AAOW01000053">
    <property type="protein sequence ID" value="EAR59454.1"/>
    <property type="molecule type" value="Genomic_DNA"/>
</dbReference>
<keyword evidence="2" id="KW-0456">Lyase</keyword>
<reference evidence="2 3" key="1">
    <citation type="submission" date="2006-02" db="EMBL/GenBank/DDBJ databases">
        <authorList>
            <person name="Pinhassi J."/>
            <person name="Pedros-Alio C."/>
            <person name="Ferriera S."/>
            <person name="Johnson J."/>
            <person name="Kravitz S."/>
            <person name="Halpern A."/>
            <person name="Remington K."/>
            <person name="Beeson K."/>
            <person name="Tran B."/>
            <person name="Rogers Y.-H."/>
            <person name="Friedman R."/>
            <person name="Venter J.C."/>
        </authorList>
    </citation>
    <scope>NUCLEOTIDE SEQUENCE [LARGE SCALE GENOMIC DNA]</scope>
    <source>
        <strain evidence="2 3">MED92</strain>
    </source>
</reference>
<organism evidence="2 3">
    <name type="scientific">Neptuniibacter caesariensis</name>
    <dbReference type="NCBI Taxonomy" id="207954"/>
    <lineage>
        <taxon>Bacteria</taxon>
        <taxon>Pseudomonadati</taxon>
        <taxon>Pseudomonadota</taxon>
        <taxon>Gammaproteobacteria</taxon>
        <taxon>Oceanospirillales</taxon>
        <taxon>Oceanospirillaceae</taxon>
        <taxon>Neptuniibacter</taxon>
    </lineage>
</organism>
<sequence>TMSNLFWVHNGCLYTPLIDRCGVKGVMRDYLIKLASELGLLVEEGRYKPEVLNGADEVFICNSLIKIWPVTRIDQNTFSIGSMTKNLQQALHKDLSC</sequence>
<accession>A0A7U8C2V4</accession>
<protein>
    <submittedName>
        <fullName evidence="2">4-amino-4-deoxychorismate lyase</fullName>
    </submittedName>
</protein>
<dbReference type="InterPro" id="IPR050571">
    <property type="entry name" value="Class-IV_PLP-Dep_Aminotrnsfr"/>
</dbReference>
<dbReference type="Pfam" id="PF01063">
    <property type="entry name" value="Aminotran_4"/>
    <property type="match status" value="1"/>
</dbReference>
<dbReference type="GO" id="GO:0008696">
    <property type="term" value="F:4-amino-4-deoxychorismate lyase activity"/>
    <property type="evidence" value="ECO:0007669"/>
    <property type="project" value="TreeGrafter"/>
</dbReference>
<feature type="non-terminal residue" evidence="2">
    <location>
        <position position="1"/>
    </location>
</feature>
<dbReference type="GO" id="GO:0008153">
    <property type="term" value="P:4-aminobenzoate biosynthetic process"/>
    <property type="evidence" value="ECO:0007669"/>
    <property type="project" value="TreeGrafter"/>
</dbReference>
<dbReference type="InterPro" id="IPR001544">
    <property type="entry name" value="Aminotrans_IV"/>
</dbReference>
<comment type="caution">
    <text evidence="2">The sequence shown here is derived from an EMBL/GenBank/DDBJ whole genome shotgun (WGS) entry which is preliminary data.</text>
</comment>
<dbReference type="SUPFAM" id="SSF56752">
    <property type="entry name" value="D-aminoacid aminotransferase-like PLP-dependent enzymes"/>
    <property type="match status" value="1"/>
</dbReference>
<dbReference type="AlphaFoldDB" id="A0A7U8C2V4"/>
<dbReference type="Gene3D" id="3.20.10.10">
    <property type="entry name" value="D-amino Acid Aminotransferase, subunit A, domain 2"/>
    <property type="match status" value="1"/>
</dbReference>